<accession>A0A093GN24</accession>
<dbReference type="EMBL" id="KL216877">
    <property type="protein sequence ID" value="KFV71699.1"/>
    <property type="molecule type" value="Genomic_DNA"/>
</dbReference>
<organism evidence="1 2">
    <name type="scientific">Dryobates pubescens</name>
    <name type="common">Downy woodpecker</name>
    <name type="synonym">Picoides pubescens</name>
    <dbReference type="NCBI Taxonomy" id="118200"/>
    <lineage>
        <taxon>Eukaryota</taxon>
        <taxon>Metazoa</taxon>
        <taxon>Chordata</taxon>
        <taxon>Craniata</taxon>
        <taxon>Vertebrata</taxon>
        <taxon>Euteleostomi</taxon>
        <taxon>Archelosauria</taxon>
        <taxon>Archosauria</taxon>
        <taxon>Dinosauria</taxon>
        <taxon>Saurischia</taxon>
        <taxon>Theropoda</taxon>
        <taxon>Coelurosauria</taxon>
        <taxon>Aves</taxon>
        <taxon>Neognathae</taxon>
        <taxon>Neoaves</taxon>
        <taxon>Telluraves</taxon>
        <taxon>Coraciimorphae</taxon>
        <taxon>Piciformes</taxon>
        <taxon>Picidae</taxon>
        <taxon>Dryobates</taxon>
    </lineage>
</organism>
<protein>
    <submittedName>
        <fullName evidence="1">Protein pitchfork</fullName>
    </submittedName>
</protein>
<evidence type="ECO:0000313" key="1">
    <source>
        <dbReference type="EMBL" id="KFV71699.1"/>
    </source>
</evidence>
<dbReference type="AlphaFoldDB" id="A0A093GN24"/>
<evidence type="ECO:0000313" key="2">
    <source>
        <dbReference type="Proteomes" id="UP000053875"/>
    </source>
</evidence>
<gene>
    <name evidence="1" type="ORF">N307_09727</name>
</gene>
<proteinExistence type="predicted"/>
<feature type="non-terminal residue" evidence="1">
    <location>
        <position position="1"/>
    </location>
</feature>
<feature type="non-terminal residue" evidence="1">
    <location>
        <position position="43"/>
    </location>
</feature>
<keyword evidence="2" id="KW-1185">Reference proteome</keyword>
<dbReference type="Proteomes" id="UP000053875">
    <property type="component" value="Unassembled WGS sequence"/>
</dbReference>
<sequence>PGTYRVDKEPHKKVTWPGRFGSPDWALVPKPAERMLKMEVQKV</sequence>
<reference evidence="1 2" key="1">
    <citation type="submission" date="2014-04" db="EMBL/GenBank/DDBJ databases">
        <title>Genome evolution of avian class.</title>
        <authorList>
            <person name="Zhang G."/>
            <person name="Li C."/>
        </authorList>
    </citation>
    <scope>NUCLEOTIDE SEQUENCE [LARGE SCALE GENOMIC DNA]</scope>
    <source>
        <strain evidence="1">BGI_N307</strain>
    </source>
</reference>
<name>A0A093GN24_DRYPU</name>